<evidence type="ECO:0000313" key="3">
    <source>
        <dbReference type="EMBL" id="RDX51236.1"/>
    </source>
</evidence>
<name>A0A371DFE1_9APHY</name>
<dbReference type="AlphaFoldDB" id="A0A371DFE1"/>
<evidence type="ECO:0000259" key="2">
    <source>
        <dbReference type="Pfam" id="PF20151"/>
    </source>
</evidence>
<dbReference type="OrthoDB" id="2692685at2759"/>
<accession>A0A371DFE1</accession>
<keyword evidence="4" id="KW-1185">Reference proteome</keyword>
<gene>
    <name evidence="3" type="ORF">OH76DRAFT_1417317</name>
</gene>
<dbReference type="InterPro" id="IPR045340">
    <property type="entry name" value="DUF6533"/>
</dbReference>
<evidence type="ECO:0000313" key="4">
    <source>
        <dbReference type="Proteomes" id="UP000256964"/>
    </source>
</evidence>
<feature type="transmembrane region" description="Helical" evidence="1">
    <location>
        <begin position="125"/>
        <end position="148"/>
    </location>
</feature>
<feature type="transmembrane region" description="Helical" evidence="1">
    <location>
        <begin position="168"/>
        <end position="191"/>
    </location>
</feature>
<keyword evidence="1" id="KW-0812">Transmembrane</keyword>
<dbReference type="Proteomes" id="UP000256964">
    <property type="component" value="Unassembled WGS sequence"/>
</dbReference>
<dbReference type="Pfam" id="PF20151">
    <property type="entry name" value="DUF6533"/>
    <property type="match status" value="1"/>
</dbReference>
<organism evidence="3 4">
    <name type="scientific">Lentinus brumalis</name>
    <dbReference type="NCBI Taxonomy" id="2498619"/>
    <lineage>
        <taxon>Eukaryota</taxon>
        <taxon>Fungi</taxon>
        <taxon>Dikarya</taxon>
        <taxon>Basidiomycota</taxon>
        <taxon>Agaricomycotina</taxon>
        <taxon>Agaricomycetes</taxon>
        <taxon>Polyporales</taxon>
        <taxon>Polyporaceae</taxon>
        <taxon>Lentinus</taxon>
    </lineage>
</organism>
<proteinExistence type="predicted"/>
<reference evidence="3 4" key="1">
    <citation type="journal article" date="2018" name="Biotechnol. Biofuels">
        <title>Integrative visual omics of the white-rot fungus Polyporus brumalis exposes the biotechnological potential of its oxidative enzymes for delignifying raw plant biomass.</title>
        <authorList>
            <person name="Miyauchi S."/>
            <person name="Rancon A."/>
            <person name="Drula E."/>
            <person name="Hage H."/>
            <person name="Chaduli D."/>
            <person name="Favel A."/>
            <person name="Grisel S."/>
            <person name="Henrissat B."/>
            <person name="Herpoel-Gimbert I."/>
            <person name="Ruiz-Duenas F.J."/>
            <person name="Chevret D."/>
            <person name="Hainaut M."/>
            <person name="Lin J."/>
            <person name="Wang M."/>
            <person name="Pangilinan J."/>
            <person name="Lipzen A."/>
            <person name="Lesage-Meessen L."/>
            <person name="Navarro D."/>
            <person name="Riley R."/>
            <person name="Grigoriev I.V."/>
            <person name="Zhou S."/>
            <person name="Raouche S."/>
            <person name="Rosso M.N."/>
        </authorList>
    </citation>
    <scope>NUCLEOTIDE SEQUENCE [LARGE SCALE GENOMIC DNA]</scope>
    <source>
        <strain evidence="3 4">BRFM 1820</strain>
    </source>
</reference>
<keyword evidence="1" id="KW-0472">Membrane</keyword>
<evidence type="ECO:0000256" key="1">
    <source>
        <dbReference type="SAM" id="Phobius"/>
    </source>
</evidence>
<protein>
    <recommendedName>
        <fullName evidence="2">DUF6533 domain-containing protein</fullName>
    </recommendedName>
</protein>
<keyword evidence="1" id="KW-1133">Transmembrane helix</keyword>
<feature type="domain" description="DUF6533" evidence="2">
    <location>
        <begin position="25"/>
        <end position="70"/>
    </location>
</feature>
<dbReference type="EMBL" id="KZ857395">
    <property type="protein sequence ID" value="RDX51236.1"/>
    <property type="molecule type" value="Genomic_DNA"/>
</dbReference>
<sequence>MSEQGANPETAAIIAEALESAIANYCGIAGIVFLLYEYTITFGREVDLFWTRRFSGATVLFLANKYITLLNHLFDLSLYIPFHVSDKIMQTCNLHAKAFSSIDYLQYVPWAAFSGIRAFALCKSWALSVLVFTLSLVPLGVNFSVKMYGVNDPTAGCEMGEIIDHTTAIKLVLVARMSLIAADVLLITITWRHLPRNKHKLHTRGCTVGRRVSAERTITQDARNADNVSAEHRVLLIMNTLHIVFTFTSTSEITYFTEPVSAVLVSRFLLDLQEASLRSAVHLLGTEGPSYLDSESGDVSTRQSVVFARVAGSIASSIPPEINLHHAESGWSTGTEAG</sequence>